<feature type="compositionally biased region" description="Basic and acidic residues" evidence="7">
    <location>
        <begin position="160"/>
        <end position="191"/>
    </location>
</feature>
<evidence type="ECO:0000256" key="1">
    <source>
        <dbReference type="ARBA" id="ARBA00004123"/>
    </source>
</evidence>
<evidence type="ECO:0000313" key="8">
    <source>
        <dbReference type="EMBL" id="WAR24445.1"/>
    </source>
</evidence>
<evidence type="ECO:0000256" key="6">
    <source>
        <dbReference type="ARBA" id="ARBA00023242"/>
    </source>
</evidence>
<evidence type="ECO:0000256" key="7">
    <source>
        <dbReference type="SAM" id="MobiDB-lite"/>
    </source>
</evidence>
<keyword evidence="4" id="KW-0238">DNA-binding</keyword>
<dbReference type="PANTHER" id="PTHR14339:SF12">
    <property type="entry name" value="VASCULIN"/>
    <property type="match status" value="1"/>
</dbReference>
<feature type="region of interest" description="Disordered" evidence="7">
    <location>
        <begin position="356"/>
        <end position="407"/>
    </location>
</feature>
<organism evidence="8 9">
    <name type="scientific">Mya arenaria</name>
    <name type="common">Soft-shell clam</name>
    <dbReference type="NCBI Taxonomy" id="6604"/>
    <lineage>
        <taxon>Eukaryota</taxon>
        <taxon>Metazoa</taxon>
        <taxon>Spiralia</taxon>
        <taxon>Lophotrochozoa</taxon>
        <taxon>Mollusca</taxon>
        <taxon>Bivalvia</taxon>
        <taxon>Autobranchia</taxon>
        <taxon>Heteroconchia</taxon>
        <taxon>Euheterodonta</taxon>
        <taxon>Imparidentia</taxon>
        <taxon>Neoheterodontei</taxon>
        <taxon>Myida</taxon>
        <taxon>Myoidea</taxon>
        <taxon>Myidae</taxon>
        <taxon>Mya</taxon>
    </lineage>
</organism>
<keyword evidence="9" id="KW-1185">Reference proteome</keyword>
<feature type="compositionally biased region" description="Polar residues" evidence="7">
    <location>
        <begin position="209"/>
        <end position="223"/>
    </location>
</feature>
<dbReference type="PANTHER" id="PTHR14339">
    <property type="entry name" value="VASCULIN"/>
    <property type="match status" value="1"/>
</dbReference>
<comment type="similarity">
    <text evidence="2">Belongs to the vasculin family.</text>
</comment>
<comment type="subcellular location">
    <subcellularLocation>
        <location evidence="1">Nucleus</location>
    </subcellularLocation>
</comment>
<dbReference type="Proteomes" id="UP001164746">
    <property type="component" value="Chromosome 13"/>
</dbReference>
<keyword evidence="3" id="KW-0805">Transcription regulation</keyword>
<keyword evidence="6" id="KW-0539">Nucleus</keyword>
<feature type="compositionally biased region" description="Polar residues" evidence="7">
    <location>
        <begin position="386"/>
        <end position="400"/>
    </location>
</feature>
<proteinExistence type="inferred from homology"/>
<sequence>MATNNAPKHDFAPAWLKIPNSENSKPSGPKQGETSLEDRSFNRSNSRTDSHSIHSVQFDLNRLYRQHSYEHYRDESKRFPPGPSNKFRHHSVDDDYYAYYNAGYYNGYGYHDRFGMHYSSQPTLNMNVPYPPYYDFIPPYDYYNDPYYPNYPTRGGSKRAYYEKEGRTNSKEGREREERKERDGEKEKPFNDDFPSLNGDEEKGDKNGKQVNGTENPPNSKNGNGKIEENGETSQSKVLRDSNIYKSLVPNKTSIPRRPVRMNGSYPKDAAGFSGMKVPTPTSSSSSPAHSKELDGEELMNGVSGLNLSDHSSTLSSSLEAEQRLLREMGWNEADEEEYEITEDDMKEFANLSKQVQNQRPNGLRNGIPRPPVPKTWSPQHIPVYTPNTQELNDTLSSSDSESDADN</sequence>
<feature type="compositionally biased region" description="Low complexity" evidence="7">
    <location>
        <begin position="279"/>
        <end position="288"/>
    </location>
</feature>
<feature type="compositionally biased region" description="Low complexity" evidence="7">
    <location>
        <begin position="306"/>
        <end position="319"/>
    </location>
</feature>
<reference evidence="8" key="1">
    <citation type="submission" date="2022-11" db="EMBL/GenBank/DDBJ databases">
        <title>Centuries of genome instability and evolution in soft-shell clam transmissible cancer (bioRxiv).</title>
        <authorList>
            <person name="Hart S.F.M."/>
            <person name="Yonemitsu M.A."/>
            <person name="Giersch R.M."/>
            <person name="Beal B.F."/>
            <person name="Arriagada G."/>
            <person name="Davis B.W."/>
            <person name="Ostrander E.A."/>
            <person name="Goff S.P."/>
            <person name="Metzger M.J."/>
        </authorList>
    </citation>
    <scope>NUCLEOTIDE SEQUENCE</scope>
    <source>
        <strain evidence="8">MELC-2E11</strain>
        <tissue evidence="8">Siphon/mantle</tissue>
    </source>
</reference>
<evidence type="ECO:0000256" key="4">
    <source>
        <dbReference type="ARBA" id="ARBA00023125"/>
    </source>
</evidence>
<dbReference type="Pfam" id="PF15337">
    <property type="entry name" value="Vasculin"/>
    <property type="match status" value="1"/>
</dbReference>
<feature type="region of interest" description="Disordered" evidence="7">
    <location>
        <begin position="1"/>
        <end position="52"/>
    </location>
</feature>
<dbReference type="EMBL" id="CP111024">
    <property type="protein sequence ID" value="WAR24445.1"/>
    <property type="molecule type" value="Genomic_DNA"/>
</dbReference>
<accession>A0ABY7FQE4</accession>
<keyword evidence="5" id="KW-0804">Transcription</keyword>
<name>A0ABY7FQE4_MYAAR</name>
<evidence type="ECO:0000256" key="3">
    <source>
        <dbReference type="ARBA" id="ARBA00023015"/>
    </source>
</evidence>
<protein>
    <submittedName>
        <fullName evidence="8">GPBP1-like protein</fullName>
    </submittedName>
</protein>
<feature type="region of interest" description="Disordered" evidence="7">
    <location>
        <begin position="153"/>
        <end position="321"/>
    </location>
</feature>
<evidence type="ECO:0000256" key="5">
    <source>
        <dbReference type="ARBA" id="ARBA00023163"/>
    </source>
</evidence>
<evidence type="ECO:0000256" key="2">
    <source>
        <dbReference type="ARBA" id="ARBA00010099"/>
    </source>
</evidence>
<gene>
    <name evidence="8" type="ORF">MAR_038114</name>
</gene>
<evidence type="ECO:0000313" key="9">
    <source>
        <dbReference type="Proteomes" id="UP001164746"/>
    </source>
</evidence>
<dbReference type="InterPro" id="IPR028128">
    <property type="entry name" value="Vasculin_fam"/>
</dbReference>
<feature type="compositionally biased region" description="Basic and acidic residues" evidence="7">
    <location>
        <begin position="36"/>
        <end position="52"/>
    </location>
</feature>